<gene>
    <name evidence="1" type="primary">pso2</name>
    <name evidence="1" type="ORF">H4R21_000863</name>
</gene>
<evidence type="ECO:0000313" key="2">
    <source>
        <dbReference type="Proteomes" id="UP001140087"/>
    </source>
</evidence>
<protein>
    <submittedName>
        <fullName evidence="1">DNA cross-link repair protein PSO2/SNM1</fullName>
    </submittedName>
</protein>
<comment type="caution">
    <text evidence="1">The sequence shown here is derived from an EMBL/GenBank/DDBJ whole genome shotgun (WGS) entry which is preliminary data.</text>
</comment>
<keyword evidence="2" id="KW-1185">Reference proteome</keyword>
<organism evidence="1 2">
    <name type="scientific">Coemansia helicoidea</name>
    <dbReference type="NCBI Taxonomy" id="1286919"/>
    <lineage>
        <taxon>Eukaryota</taxon>
        <taxon>Fungi</taxon>
        <taxon>Fungi incertae sedis</taxon>
        <taxon>Zoopagomycota</taxon>
        <taxon>Kickxellomycotina</taxon>
        <taxon>Kickxellomycetes</taxon>
        <taxon>Kickxellales</taxon>
        <taxon>Kickxellaceae</taxon>
        <taxon>Coemansia</taxon>
    </lineage>
</organism>
<reference evidence="1" key="1">
    <citation type="submission" date="2022-07" db="EMBL/GenBank/DDBJ databases">
        <title>Phylogenomic reconstructions and comparative analyses of Kickxellomycotina fungi.</title>
        <authorList>
            <person name="Reynolds N.K."/>
            <person name="Stajich J.E."/>
            <person name="Barry K."/>
            <person name="Grigoriev I.V."/>
            <person name="Crous P."/>
            <person name="Smith M.E."/>
        </authorList>
    </citation>
    <scope>NUCLEOTIDE SEQUENCE</scope>
    <source>
        <strain evidence="1">BCRC 34780</strain>
    </source>
</reference>
<evidence type="ECO:0000313" key="1">
    <source>
        <dbReference type="EMBL" id="KAJ2806443.1"/>
    </source>
</evidence>
<proteinExistence type="predicted"/>
<name>A0ACC1LE71_9FUNG</name>
<dbReference type="Proteomes" id="UP001140087">
    <property type="component" value="Unassembled WGS sequence"/>
</dbReference>
<dbReference type="EMBL" id="JANBUN010000140">
    <property type="protein sequence ID" value="KAJ2806443.1"/>
    <property type="molecule type" value="Genomic_DNA"/>
</dbReference>
<accession>A0ACC1LE71</accession>
<sequence>MSKRGASAVAACPVCQAGLADMSPGAAELHVNGCLDVALLEDRKRVRRAKRATDPPPVRKAEPKLPATHGVKAEPAGDAVLQRSRLSAKEMLREIEADALEVKPTQALSTAQEAAEEATEEPESAAGGRARRPLPDYKRMPHTTFTVDAFQYGRLGFCTGYFLTHFHSDHYGGLGAGFAGELYCSRITANCVRDRLRVDPRRIHALPTGTRCLVQGVYVTLVDANHCPGAVILLLEVPHDGRLLRIVHTGDFRATRAHIAQILCVFGRDVRLPVTPAVLAAAVESSAEEPAHRSPLIDYVYLDTTYMHPGYSFPKQDDVVRAVVDLCAQAHADPEFLPALLQRARRPNSSSGSGGMQSSGGDKQASASLITRWFRRRVLAAEPRQTARRTLFVVGSYTLGKERLFVEIALRLGSRIYVTSDKLRMLRAVGSPSLLALLTTDMGSAQVHVAPLGHITLQRMAEYLAAAQAAGAPFSRIVAFKPTGWSHAGPGFAARALPLPAPPQPPAAADADRAWAEGGAAGLAAALAGAARMDGWDGGGGDRWPGAAGLRPHGAAAKVVVFPVPYSEHSSFGELAAFVCSLKARHVVPTVPAAGGQDHLAARWLQHWQDLNAEFERRAADCPPAPAVGWHPVLGLAARTANAGCAQLAQKVHTANGGGLPAPPGAGRQLCWLPKEDV</sequence>